<evidence type="ECO:0000313" key="4">
    <source>
        <dbReference type="Proteomes" id="UP001549749"/>
    </source>
</evidence>
<accession>A0ABV2T191</accession>
<dbReference type="CDD" id="cd00838">
    <property type="entry name" value="MPP_superfamily"/>
    <property type="match status" value="1"/>
</dbReference>
<dbReference type="InterPro" id="IPR024654">
    <property type="entry name" value="Calcineurin-like_PHP_lpxH"/>
</dbReference>
<dbReference type="Proteomes" id="UP001549749">
    <property type="component" value="Unassembled WGS sequence"/>
</dbReference>
<sequence>MNRIAIFSDVHGNLPALQTVLKDITSKAVDQVYCLGDLVDFAPWNNEVIATIRDLRIPCLMGNHDERIAYNYDVIPLSKHSAEETTARIAAIHHTKQTIQDVHKTYLAHLPHQIRLTFDIKGRKTNILLVHGSTNSNQEYIYENHPQEDICHMMDQHQADVLIMGHTHISYVRRIPVAAGMPDRLVINCGAVGRSKEGSSLATYLLLNIDDEGIGAELIKLDYPVAATVAGILESAIPDFYAKFLMGAMV</sequence>
<dbReference type="PANTHER" id="PTHR42850:SF2">
    <property type="entry name" value="BLL5683 PROTEIN"/>
    <property type="match status" value="1"/>
</dbReference>
<name>A0ABV2T191_9BACT</name>
<dbReference type="InterPro" id="IPR029052">
    <property type="entry name" value="Metallo-depent_PP-like"/>
</dbReference>
<protein>
    <submittedName>
        <fullName evidence="3">Metallophosphoesterase family protein</fullName>
    </submittedName>
</protein>
<dbReference type="InterPro" id="IPR050126">
    <property type="entry name" value="Ap4A_hydrolase"/>
</dbReference>
<dbReference type="Pfam" id="PF12850">
    <property type="entry name" value="Metallophos_2"/>
    <property type="match status" value="1"/>
</dbReference>
<dbReference type="PANTHER" id="PTHR42850">
    <property type="entry name" value="METALLOPHOSPHOESTERASE"/>
    <property type="match status" value="1"/>
</dbReference>
<evidence type="ECO:0000313" key="3">
    <source>
        <dbReference type="EMBL" id="MET6996796.1"/>
    </source>
</evidence>
<evidence type="ECO:0000256" key="1">
    <source>
        <dbReference type="ARBA" id="ARBA00008950"/>
    </source>
</evidence>
<reference evidence="3 4" key="1">
    <citation type="submission" date="2024-06" db="EMBL/GenBank/DDBJ databases">
        <title>Chitinophaga defluvii sp. nov., isolated from municipal sewage.</title>
        <authorList>
            <person name="Zhang L."/>
        </authorList>
    </citation>
    <scope>NUCLEOTIDE SEQUENCE [LARGE SCALE GENOMIC DNA]</scope>
    <source>
        <strain evidence="3 4">H8</strain>
    </source>
</reference>
<dbReference type="InterPro" id="IPR011152">
    <property type="entry name" value="Pesterase_MJ0912"/>
</dbReference>
<organism evidence="3 4">
    <name type="scientific">Chitinophaga defluvii</name>
    <dbReference type="NCBI Taxonomy" id="3163343"/>
    <lineage>
        <taxon>Bacteria</taxon>
        <taxon>Pseudomonadati</taxon>
        <taxon>Bacteroidota</taxon>
        <taxon>Chitinophagia</taxon>
        <taxon>Chitinophagales</taxon>
        <taxon>Chitinophagaceae</taxon>
        <taxon>Chitinophaga</taxon>
    </lineage>
</organism>
<comment type="similarity">
    <text evidence="1">Belongs to the metallophosphoesterase superfamily. YfcE family.</text>
</comment>
<keyword evidence="4" id="KW-1185">Reference proteome</keyword>
<comment type="caution">
    <text evidence="3">The sequence shown here is derived from an EMBL/GenBank/DDBJ whole genome shotgun (WGS) entry which is preliminary data.</text>
</comment>
<dbReference type="EMBL" id="JBEXAC010000001">
    <property type="protein sequence ID" value="MET6996796.1"/>
    <property type="molecule type" value="Genomic_DNA"/>
</dbReference>
<dbReference type="PIRSF" id="PIRSF000883">
    <property type="entry name" value="Pesterase_MJ0912"/>
    <property type="match status" value="1"/>
</dbReference>
<dbReference type="Gene3D" id="3.60.21.10">
    <property type="match status" value="1"/>
</dbReference>
<proteinExistence type="inferred from homology"/>
<dbReference type="SUPFAM" id="SSF56300">
    <property type="entry name" value="Metallo-dependent phosphatases"/>
    <property type="match status" value="1"/>
</dbReference>
<feature type="domain" description="Calcineurin-like phosphoesterase" evidence="2">
    <location>
        <begin position="3"/>
        <end position="211"/>
    </location>
</feature>
<gene>
    <name evidence="3" type="ORF">ABR189_05435</name>
</gene>
<evidence type="ECO:0000259" key="2">
    <source>
        <dbReference type="Pfam" id="PF12850"/>
    </source>
</evidence>
<dbReference type="RefSeq" id="WP_354659437.1">
    <property type="nucleotide sequence ID" value="NZ_JBEXAC010000001.1"/>
</dbReference>